<organism evidence="1 2">
    <name type="scientific">Ridgeia piscesae</name>
    <name type="common">Tubeworm</name>
    <dbReference type="NCBI Taxonomy" id="27915"/>
    <lineage>
        <taxon>Eukaryota</taxon>
        <taxon>Metazoa</taxon>
        <taxon>Spiralia</taxon>
        <taxon>Lophotrochozoa</taxon>
        <taxon>Annelida</taxon>
        <taxon>Polychaeta</taxon>
        <taxon>Sedentaria</taxon>
        <taxon>Canalipalpata</taxon>
        <taxon>Sabellida</taxon>
        <taxon>Siboglinidae</taxon>
        <taxon>Ridgeia</taxon>
    </lineage>
</organism>
<name>A0AAD9JJ47_RIDPI</name>
<dbReference type="GO" id="GO:0099604">
    <property type="term" value="F:ligand-gated calcium channel activity"/>
    <property type="evidence" value="ECO:0007669"/>
    <property type="project" value="TreeGrafter"/>
</dbReference>
<keyword evidence="2" id="KW-1185">Reference proteome</keyword>
<dbReference type="EMBL" id="JAODUO010002233">
    <property type="protein sequence ID" value="KAK2153989.1"/>
    <property type="molecule type" value="Genomic_DNA"/>
</dbReference>
<gene>
    <name evidence="1" type="ORF">NP493_2235g00009</name>
</gene>
<dbReference type="GO" id="GO:0005886">
    <property type="term" value="C:plasma membrane"/>
    <property type="evidence" value="ECO:0007669"/>
    <property type="project" value="TreeGrafter"/>
</dbReference>
<proteinExistence type="predicted"/>
<protein>
    <submittedName>
        <fullName evidence="1">Uncharacterized protein</fullName>
    </submittedName>
</protein>
<dbReference type="Proteomes" id="UP001209878">
    <property type="component" value="Unassembled WGS sequence"/>
</dbReference>
<comment type="caution">
    <text evidence="1">The sequence shown here is derived from an EMBL/GenBank/DDBJ whole genome shotgun (WGS) entry which is preliminary data.</text>
</comment>
<reference evidence="1" key="1">
    <citation type="journal article" date="2023" name="Mol. Biol. Evol.">
        <title>Third-Generation Sequencing Reveals the Adaptive Role of the Epigenome in Three Deep-Sea Polychaetes.</title>
        <authorList>
            <person name="Perez M."/>
            <person name="Aroh O."/>
            <person name="Sun Y."/>
            <person name="Lan Y."/>
            <person name="Juniper S.K."/>
            <person name="Young C.R."/>
            <person name="Angers B."/>
            <person name="Qian P.Y."/>
        </authorList>
    </citation>
    <scope>NUCLEOTIDE SEQUENCE</scope>
    <source>
        <strain evidence="1">R07B-5</strain>
    </source>
</reference>
<evidence type="ECO:0000313" key="1">
    <source>
        <dbReference type="EMBL" id="KAK2153989.1"/>
    </source>
</evidence>
<dbReference type="PANTHER" id="PTHR13800">
    <property type="entry name" value="TRANSIENT RECEPTOR POTENTIAL CATION CHANNEL, SUBFAMILY M, MEMBER 6"/>
    <property type="match status" value="1"/>
</dbReference>
<dbReference type="InterPro" id="IPR050927">
    <property type="entry name" value="TRPM"/>
</dbReference>
<accession>A0AAD9JJ47</accession>
<dbReference type="PANTHER" id="PTHR13800:SF12">
    <property type="entry name" value="TRANSIENT RECEPTOR POTENTIAL CATION CHANNEL SUBFAMILY M MEMBER-LIKE 2"/>
    <property type="match status" value="1"/>
</dbReference>
<sequence length="271" mass="31672">MLAYGIATQALRYPNAEPSWKLFKDVVYKPYWQMYGELFLEEVEDPSVVRCPEKSWLALVLFAVYMIIYTFERVQGNSEKVWRFYRYSLIYEYFDRPTLAPPLIIFSHIFRIFKYAKRTCQVLSEEENNKLTAFEHAGMENYLLQKHLTKRDLIDSKVQSTSERIDKVIVDLEQIKERIITQNEDPSTMTQNQSMTLQKTQSIYMSPRPQPGVSPMYPDSSAQVEKRLANVETQLAQCVRLLRTIAAEPKPRRSVRPQIEIEGVSGLDSHV</sequence>
<evidence type="ECO:0000313" key="2">
    <source>
        <dbReference type="Proteomes" id="UP001209878"/>
    </source>
</evidence>
<dbReference type="AlphaFoldDB" id="A0AAD9JJ47"/>